<gene>
    <name evidence="2" type="ORF">ANIA_02501</name>
</gene>
<dbReference type="eggNOG" id="ENOG502SXB2">
    <property type="taxonomic scope" value="Eukaryota"/>
</dbReference>
<evidence type="ECO:0000313" key="2">
    <source>
        <dbReference type="EMBL" id="CBF86982.1"/>
    </source>
</evidence>
<dbReference type="InParanoid" id="Q5BAC9"/>
<evidence type="ECO:0000313" key="3">
    <source>
        <dbReference type="Proteomes" id="UP000000560"/>
    </source>
</evidence>
<dbReference type="Proteomes" id="UP000000560">
    <property type="component" value="Chromosome VII"/>
</dbReference>
<sequence>MNNPAGATLTFSSNPQPSTSNTLGTPAAMQMQMQAQSQSQPVTSQQPQQVPVHQDTQTSHPAQYPHQIHGNGGPTATAPFLRDFSLVAEAAKRAQIAIVTRDLEGVSL</sequence>
<dbReference type="GeneID" id="2875254"/>
<dbReference type="OMA" id="AADTYPH"/>
<feature type="compositionally biased region" description="Polar residues" evidence="1">
    <location>
        <begin position="1"/>
        <end position="24"/>
    </location>
</feature>
<name>Q5BAC9_EMENI</name>
<dbReference type="RefSeq" id="XP_660105.1">
    <property type="nucleotide sequence ID" value="XM_655013.1"/>
</dbReference>
<dbReference type="OrthoDB" id="4157208at2759"/>
<proteinExistence type="predicted"/>
<accession>C8VPI0</accession>
<feature type="region of interest" description="Disordered" evidence="1">
    <location>
        <begin position="1"/>
        <end position="76"/>
    </location>
</feature>
<reference evidence="3" key="2">
    <citation type="journal article" date="2009" name="Fungal Genet. Biol.">
        <title>The 2008 update of the Aspergillus nidulans genome annotation: a community effort.</title>
        <authorList>
            <person name="Wortman J.R."/>
            <person name="Gilsenan J.M."/>
            <person name="Joardar V."/>
            <person name="Deegan J."/>
            <person name="Clutterbuck J."/>
            <person name="Andersen M.R."/>
            <person name="Archer D."/>
            <person name="Bencina M."/>
            <person name="Braus G."/>
            <person name="Coutinho P."/>
            <person name="von Dohren H."/>
            <person name="Doonan J."/>
            <person name="Driessen A.J."/>
            <person name="Durek P."/>
            <person name="Espeso E."/>
            <person name="Fekete E."/>
            <person name="Flipphi M."/>
            <person name="Estrada C.G."/>
            <person name="Geysens S."/>
            <person name="Goldman G."/>
            <person name="de Groot P.W."/>
            <person name="Hansen K."/>
            <person name="Harris S.D."/>
            <person name="Heinekamp T."/>
            <person name="Helmstaedt K."/>
            <person name="Henrissat B."/>
            <person name="Hofmann G."/>
            <person name="Homan T."/>
            <person name="Horio T."/>
            <person name="Horiuchi H."/>
            <person name="James S."/>
            <person name="Jones M."/>
            <person name="Karaffa L."/>
            <person name="Karanyi Z."/>
            <person name="Kato M."/>
            <person name="Keller N."/>
            <person name="Kelly D.E."/>
            <person name="Kiel J.A."/>
            <person name="Kim J.M."/>
            <person name="van der Klei I.J."/>
            <person name="Klis F.M."/>
            <person name="Kovalchuk A."/>
            <person name="Krasevec N."/>
            <person name="Kubicek C.P."/>
            <person name="Liu B."/>
            <person name="Maccabe A."/>
            <person name="Meyer V."/>
            <person name="Mirabito P."/>
            <person name="Miskei M."/>
            <person name="Mos M."/>
            <person name="Mullins J."/>
            <person name="Nelson D.R."/>
            <person name="Nielsen J."/>
            <person name="Oakley B.R."/>
            <person name="Osmani S.A."/>
            <person name="Pakula T."/>
            <person name="Paszewski A."/>
            <person name="Paulsen I."/>
            <person name="Pilsyk S."/>
            <person name="Pocsi I."/>
            <person name="Punt P.J."/>
            <person name="Ram A.F."/>
            <person name="Ren Q."/>
            <person name="Robellet X."/>
            <person name="Robson G."/>
            <person name="Seiboth B."/>
            <person name="van Solingen P."/>
            <person name="Specht T."/>
            <person name="Sun J."/>
            <person name="Taheri-Talesh N."/>
            <person name="Takeshita N."/>
            <person name="Ussery D."/>
            <person name="vanKuyk P.A."/>
            <person name="Visser H."/>
            <person name="van de Vondervoort P.J."/>
            <person name="de Vries R.P."/>
            <person name="Walton J."/>
            <person name="Xiang X."/>
            <person name="Xiong Y."/>
            <person name="Zeng A.P."/>
            <person name="Brandt B.W."/>
            <person name="Cornell M.J."/>
            <person name="van den Hondel C.A."/>
            <person name="Visser J."/>
            <person name="Oliver S.G."/>
            <person name="Turner G."/>
        </authorList>
    </citation>
    <scope>GENOME REANNOTATION</scope>
    <source>
        <strain evidence="3">FGSC A4 / ATCC 38163 / CBS 112.46 / NRRL 194 / M139</strain>
    </source>
</reference>
<evidence type="ECO:0000256" key="1">
    <source>
        <dbReference type="SAM" id="MobiDB-lite"/>
    </source>
</evidence>
<dbReference type="KEGG" id="ani:ANIA_02501"/>
<dbReference type="VEuPathDB" id="FungiDB:AN2501"/>
<feature type="compositionally biased region" description="Low complexity" evidence="1">
    <location>
        <begin position="27"/>
        <end position="58"/>
    </location>
</feature>
<reference evidence="3" key="1">
    <citation type="journal article" date="2005" name="Nature">
        <title>Sequencing of Aspergillus nidulans and comparative analysis with A. fumigatus and A. oryzae.</title>
        <authorList>
            <person name="Galagan J.E."/>
            <person name="Calvo S.E."/>
            <person name="Cuomo C."/>
            <person name="Ma L.J."/>
            <person name="Wortman J.R."/>
            <person name="Batzoglou S."/>
            <person name="Lee S.I."/>
            <person name="Basturkmen M."/>
            <person name="Spevak C.C."/>
            <person name="Clutterbuck J."/>
            <person name="Kapitonov V."/>
            <person name="Jurka J."/>
            <person name="Scazzocchio C."/>
            <person name="Farman M."/>
            <person name="Butler J."/>
            <person name="Purcell S."/>
            <person name="Harris S."/>
            <person name="Braus G.H."/>
            <person name="Draht O."/>
            <person name="Busch S."/>
            <person name="D'Enfert C."/>
            <person name="Bouchier C."/>
            <person name="Goldman G.H."/>
            <person name="Bell-Pedersen D."/>
            <person name="Griffiths-Jones S."/>
            <person name="Doonan J.H."/>
            <person name="Yu J."/>
            <person name="Vienken K."/>
            <person name="Pain A."/>
            <person name="Freitag M."/>
            <person name="Selker E.U."/>
            <person name="Archer D.B."/>
            <person name="Penalva M.A."/>
            <person name="Oakley B.R."/>
            <person name="Momany M."/>
            <person name="Tanaka T."/>
            <person name="Kumagai T."/>
            <person name="Asai K."/>
            <person name="Machida M."/>
            <person name="Nierman W.C."/>
            <person name="Denning D.W."/>
            <person name="Caddick M."/>
            <person name="Hynes M."/>
            <person name="Paoletti M."/>
            <person name="Fischer R."/>
            <person name="Miller B."/>
            <person name="Dyer P."/>
            <person name="Sachs M.S."/>
            <person name="Osmani S.A."/>
            <person name="Birren B.W."/>
        </authorList>
    </citation>
    <scope>NUCLEOTIDE SEQUENCE [LARGE SCALE GENOMIC DNA]</scope>
    <source>
        <strain evidence="3">FGSC A4 / ATCC 38163 / CBS 112.46 / NRRL 194 / M139</strain>
    </source>
</reference>
<dbReference type="EMBL" id="BN001307">
    <property type="protein sequence ID" value="CBF86982.1"/>
    <property type="molecule type" value="Genomic_DNA"/>
</dbReference>
<protein>
    <submittedName>
        <fullName evidence="2">Uncharacterized protein</fullName>
    </submittedName>
</protein>
<accession>Q5BAC9</accession>
<dbReference type="HOGENOM" id="CLU_122000_0_0_1"/>
<dbReference type="AlphaFoldDB" id="Q5BAC9"/>
<organism evidence="2 3">
    <name type="scientific">Emericella nidulans (strain FGSC A4 / ATCC 38163 / CBS 112.46 / NRRL 194 / M139)</name>
    <name type="common">Aspergillus nidulans</name>
    <dbReference type="NCBI Taxonomy" id="227321"/>
    <lineage>
        <taxon>Eukaryota</taxon>
        <taxon>Fungi</taxon>
        <taxon>Dikarya</taxon>
        <taxon>Ascomycota</taxon>
        <taxon>Pezizomycotina</taxon>
        <taxon>Eurotiomycetes</taxon>
        <taxon>Eurotiomycetidae</taxon>
        <taxon>Eurotiales</taxon>
        <taxon>Aspergillaceae</taxon>
        <taxon>Aspergillus</taxon>
        <taxon>Aspergillus subgen. Nidulantes</taxon>
    </lineage>
</organism>
<keyword evidence="3" id="KW-1185">Reference proteome</keyword>